<gene>
    <name evidence="2" type="ORF">F0U60_17475</name>
</gene>
<evidence type="ECO:0008006" key="4">
    <source>
        <dbReference type="Google" id="ProtNLM"/>
    </source>
</evidence>
<evidence type="ECO:0000313" key="3">
    <source>
        <dbReference type="Proteomes" id="UP001611383"/>
    </source>
</evidence>
<feature type="compositionally biased region" description="Low complexity" evidence="1">
    <location>
        <begin position="53"/>
        <end position="68"/>
    </location>
</feature>
<protein>
    <recommendedName>
        <fullName evidence="4">DUF937 domain-containing protein</fullName>
    </recommendedName>
</protein>
<reference evidence="2 3" key="1">
    <citation type="submission" date="2019-08" db="EMBL/GenBank/DDBJ databases">
        <title>Archangium and Cystobacter genomes.</title>
        <authorList>
            <person name="Chen I.-C.K."/>
            <person name="Wielgoss S."/>
        </authorList>
    </citation>
    <scope>NUCLEOTIDE SEQUENCE [LARGE SCALE GENOMIC DNA]</scope>
    <source>
        <strain evidence="2 3">Cbm 6</strain>
    </source>
</reference>
<dbReference type="Proteomes" id="UP001611383">
    <property type="component" value="Chromosome"/>
</dbReference>
<accession>A0ABY9WPX4</accession>
<evidence type="ECO:0000313" key="2">
    <source>
        <dbReference type="EMBL" id="WNG45695.1"/>
    </source>
</evidence>
<dbReference type="RefSeq" id="WP_395821040.1">
    <property type="nucleotide sequence ID" value="NZ_CP043494.1"/>
</dbReference>
<sequence length="192" mass="18595">MDFIGQLSQQLGVDSNQAQGLAGSLLKLVQGTVKEKMGPQAADQMGQAIPEMQGWQQQAEAQTSQAQQPESGGGLMGALGGLGGLLGGQGQGQSGGGGLMGALGGAMGQASEVAGVVALLQRFNLDAGKASLVAPLLLNFLKSRLDPQLVSGILAVMPVLANLAGGGGNTPGGGGAQGGGGGLGGLLGGLIR</sequence>
<feature type="region of interest" description="Disordered" evidence="1">
    <location>
        <begin position="52"/>
        <end position="73"/>
    </location>
</feature>
<organism evidence="2 3">
    <name type="scientific">Archangium minus</name>
    <dbReference type="NCBI Taxonomy" id="83450"/>
    <lineage>
        <taxon>Bacteria</taxon>
        <taxon>Pseudomonadati</taxon>
        <taxon>Myxococcota</taxon>
        <taxon>Myxococcia</taxon>
        <taxon>Myxococcales</taxon>
        <taxon>Cystobacterineae</taxon>
        <taxon>Archangiaceae</taxon>
        <taxon>Archangium</taxon>
    </lineage>
</organism>
<evidence type="ECO:0000256" key="1">
    <source>
        <dbReference type="SAM" id="MobiDB-lite"/>
    </source>
</evidence>
<proteinExistence type="predicted"/>
<keyword evidence="3" id="KW-1185">Reference proteome</keyword>
<dbReference type="EMBL" id="CP043494">
    <property type="protein sequence ID" value="WNG45695.1"/>
    <property type="molecule type" value="Genomic_DNA"/>
</dbReference>
<name>A0ABY9WPX4_9BACT</name>